<accession>A0AAV6SH55</accession>
<reference evidence="2 3" key="1">
    <citation type="journal article" date="2021" name="Sci. Rep.">
        <title>Chromosome anchoring in Senegalese sole (Solea senegalensis) reveals sex-associated markers and genome rearrangements in flatfish.</title>
        <authorList>
            <person name="Guerrero-Cozar I."/>
            <person name="Gomez-Garrido J."/>
            <person name="Berbel C."/>
            <person name="Martinez-Blanch J.F."/>
            <person name="Alioto T."/>
            <person name="Claros M.G."/>
            <person name="Gagnaire P.A."/>
            <person name="Manchado M."/>
        </authorList>
    </citation>
    <scope>NUCLEOTIDE SEQUENCE [LARGE SCALE GENOMIC DNA]</scope>
    <source>
        <strain evidence="2">Sse05_10M</strain>
    </source>
</reference>
<name>A0AAV6SH55_SOLSE</name>
<feature type="chain" id="PRO_5043675338" description="Interleukin" evidence="1">
    <location>
        <begin position="31"/>
        <end position="154"/>
    </location>
</feature>
<proteinExistence type="predicted"/>
<evidence type="ECO:0000313" key="3">
    <source>
        <dbReference type="Proteomes" id="UP000693946"/>
    </source>
</evidence>
<evidence type="ECO:0000313" key="2">
    <source>
        <dbReference type="EMBL" id="KAG7517315.1"/>
    </source>
</evidence>
<gene>
    <name evidence="2" type="ORF">JOB18_004464</name>
</gene>
<comment type="caution">
    <text evidence="2">The sequence shown here is derived from an EMBL/GenBank/DDBJ whole genome shotgun (WGS) entry which is preliminary data.</text>
</comment>
<sequence>MHLLAMTGSSSKWMLPLLLLLLLFMPFHHSSPVHVNRSQFDINVAQLFKKCGNNSSLTEVMCQPFNVSEPRDKCDFLQYYIDGLKSLHHSISSMASIRNLIIQLGHFKSNTCLNCAEICNPNAGVVLCLHKSSMSPLDLHTQLEELGKRINTCQ</sequence>
<keyword evidence="1" id="KW-0732">Signal</keyword>
<evidence type="ECO:0000256" key="1">
    <source>
        <dbReference type="SAM" id="SignalP"/>
    </source>
</evidence>
<dbReference type="Proteomes" id="UP000693946">
    <property type="component" value="Linkage Group LG12"/>
</dbReference>
<evidence type="ECO:0008006" key="4">
    <source>
        <dbReference type="Google" id="ProtNLM"/>
    </source>
</evidence>
<organism evidence="2 3">
    <name type="scientific">Solea senegalensis</name>
    <name type="common">Senegalese sole</name>
    <dbReference type="NCBI Taxonomy" id="28829"/>
    <lineage>
        <taxon>Eukaryota</taxon>
        <taxon>Metazoa</taxon>
        <taxon>Chordata</taxon>
        <taxon>Craniata</taxon>
        <taxon>Vertebrata</taxon>
        <taxon>Euteleostomi</taxon>
        <taxon>Actinopterygii</taxon>
        <taxon>Neopterygii</taxon>
        <taxon>Teleostei</taxon>
        <taxon>Neoteleostei</taxon>
        <taxon>Acanthomorphata</taxon>
        <taxon>Carangaria</taxon>
        <taxon>Pleuronectiformes</taxon>
        <taxon>Pleuronectoidei</taxon>
        <taxon>Soleidae</taxon>
        <taxon>Solea</taxon>
    </lineage>
</organism>
<dbReference type="AlphaFoldDB" id="A0AAV6SH55"/>
<feature type="signal peptide" evidence="1">
    <location>
        <begin position="1"/>
        <end position="30"/>
    </location>
</feature>
<dbReference type="EMBL" id="JAGKHQ010000004">
    <property type="protein sequence ID" value="KAG7517315.1"/>
    <property type="molecule type" value="Genomic_DNA"/>
</dbReference>
<keyword evidence="3" id="KW-1185">Reference proteome</keyword>
<protein>
    <recommendedName>
        <fullName evidence="4">Interleukin</fullName>
    </recommendedName>
</protein>